<evidence type="ECO:0000256" key="2">
    <source>
        <dbReference type="ARBA" id="ARBA00023043"/>
    </source>
</evidence>
<gene>
    <name evidence="5" type="ORF">TWF718_007553</name>
</gene>
<dbReference type="PROSITE" id="PS50088">
    <property type="entry name" value="ANK_REPEAT"/>
    <property type="match status" value="1"/>
</dbReference>
<evidence type="ECO:0000313" key="5">
    <source>
        <dbReference type="EMBL" id="KAK6345643.1"/>
    </source>
</evidence>
<dbReference type="InterPro" id="IPR036770">
    <property type="entry name" value="Ankyrin_rpt-contain_sf"/>
</dbReference>
<feature type="repeat" description="ANK" evidence="3">
    <location>
        <begin position="49"/>
        <end position="81"/>
    </location>
</feature>
<dbReference type="Gene3D" id="1.25.40.20">
    <property type="entry name" value="Ankyrin repeat-containing domain"/>
    <property type="match status" value="2"/>
</dbReference>
<dbReference type="PROSITE" id="PS50297">
    <property type="entry name" value="ANK_REP_REGION"/>
    <property type="match status" value="1"/>
</dbReference>
<protein>
    <recommendedName>
        <fullName evidence="7">Ankyrin</fullName>
    </recommendedName>
</protein>
<organism evidence="5 6">
    <name type="scientific">Orbilia javanica</name>
    <dbReference type="NCBI Taxonomy" id="47235"/>
    <lineage>
        <taxon>Eukaryota</taxon>
        <taxon>Fungi</taxon>
        <taxon>Dikarya</taxon>
        <taxon>Ascomycota</taxon>
        <taxon>Pezizomycotina</taxon>
        <taxon>Orbiliomycetes</taxon>
        <taxon>Orbiliales</taxon>
        <taxon>Orbiliaceae</taxon>
        <taxon>Orbilia</taxon>
    </lineage>
</organism>
<dbReference type="AlphaFoldDB" id="A0AAN8RNN2"/>
<name>A0AAN8RNN2_9PEZI</name>
<dbReference type="Pfam" id="PF00023">
    <property type="entry name" value="Ank"/>
    <property type="match status" value="1"/>
</dbReference>
<dbReference type="InterPro" id="IPR002110">
    <property type="entry name" value="Ankyrin_rpt"/>
</dbReference>
<keyword evidence="1" id="KW-0677">Repeat</keyword>
<reference evidence="5 6" key="1">
    <citation type="submission" date="2019-10" db="EMBL/GenBank/DDBJ databases">
        <authorList>
            <person name="Palmer J.M."/>
        </authorList>
    </citation>
    <scope>NUCLEOTIDE SEQUENCE [LARGE SCALE GENOMIC DNA]</scope>
    <source>
        <strain evidence="5 6">TWF718</strain>
    </source>
</reference>
<dbReference type="PANTHER" id="PTHR24123:SF33">
    <property type="entry name" value="PROTEIN HOS4"/>
    <property type="match status" value="1"/>
</dbReference>
<dbReference type="EMBL" id="JAVHNR010000004">
    <property type="protein sequence ID" value="KAK6345643.1"/>
    <property type="molecule type" value="Genomic_DNA"/>
</dbReference>
<dbReference type="SUPFAM" id="SSF48403">
    <property type="entry name" value="Ankyrin repeat"/>
    <property type="match status" value="1"/>
</dbReference>
<dbReference type="PANTHER" id="PTHR24123">
    <property type="entry name" value="ANKYRIN REPEAT-CONTAINING"/>
    <property type="match status" value="1"/>
</dbReference>
<keyword evidence="6" id="KW-1185">Reference proteome</keyword>
<evidence type="ECO:0008006" key="7">
    <source>
        <dbReference type="Google" id="ProtNLM"/>
    </source>
</evidence>
<dbReference type="Proteomes" id="UP001313282">
    <property type="component" value="Unassembled WGS sequence"/>
</dbReference>
<evidence type="ECO:0000256" key="3">
    <source>
        <dbReference type="PROSITE-ProRule" id="PRU00023"/>
    </source>
</evidence>
<evidence type="ECO:0000256" key="1">
    <source>
        <dbReference type="ARBA" id="ARBA00022737"/>
    </source>
</evidence>
<dbReference type="SMART" id="SM00248">
    <property type="entry name" value="ANK"/>
    <property type="match status" value="3"/>
</dbReference>
<accession>A0AAN8RNN2</accession>
<evidence type="ECO:0000313" key="6">
    <source>
        <dbReference type="Proteomes" id="UP001313282"/>
    </source>
</evidence>
<dbReference type="InterPro" id="IPR051165">
    <property type="entry name" value="Multifunctional_ANK_Repeat"/>
</dbReference>
<feature type="region of interest" description="Disordered" evidence="4">
    <location>
        <begin position="321"/>
        <end position="358"/>
    </location>
</feature>
<keyword evidence="2 3" id="KW-0040">ANK repeat</keyword>
<sequence>MLLGEDEFDPDALGFTQLHQIILGFDSSDLAEELKYKSVFNLVNKPDNEGRTPLLWAADLGAAREVEILLENGAEITLMDINGYCAVSMASTIKVLKLCLKDCPLSHLNNMANPRNGSLLLSHLTIGYFGGQRMSVYDETENIQRASMLIDAGADINLGTAGGVSPLTWIAQRDFPITTKFLLDSGADVNNVCRNGITVIMQTVQRDARASLAAILSEPRDFDFALKDCDGWNLLHYLAGFGSLEVIKLFETVHVAGTDADSGVVIADSKTYLGCTPMDLAVWRFKDEYHLDRIGEEEEWWTCFKGLLDRVRESTRVSLLDEMSSTGSVTEEEAGSVSSDSEDSTDDEEFHDAVEASV</sequence>
<evidence type="ECO:0000256" key="4">
    <source>
        <dbReference type="SAM" id="MobiDB-lite"/>
    </source>
</evidence>
<proteinExistence type="predicted"/>
<comment type="caution">
    <text evidence="5">The sequence shown here is derived from an EMBL/GenBank/DDBJ whole genome shotgun (WGS) entry which is preliminary data.</text>
</comment>
<feature type="compositionally biased region" description="Acidic residues" evidence="4">
    <location>
        <begin position="330"/>
        <end position="350"/>
    </location>
</feature>